<dbReference type="OrthoDB" id="276989at2759"/>
<comment type="similarity">
    <text evidence="1">Belongs to the DCC1 family.</text>
</comment>
<proteinExistence type="inferred from homology"/>
<keyword evidence="4" id="KW-1185">Reference proteome</keyword>
<dbReference type="PANTHER" id="PTHR13395">
    <property type="entry name" value="SISTER CHROMATID COHESION PROTEIN DCC1-RELATED"/>
    <property type="match status" value="1"/>
</dbReference>
<comment type="caution">
    <text evidence="3">The sequence shown here is derived from an EMBL/GenBank/DDBJ whole genome shotgun (WGS) entry which is preliminary data.</text>
</comment>
<dbReference type="EMBL" id="JABELV010000024">
    <property type="protein sequence ID" value="KAG7562847.1"/>
    <property type="molecule type" value="Genomic_DNA"/>
</dbReference>
<evidence type="ECO:0000256" key="2">
    <source>
        <dbReference type="ARBA" id="ARBA00022705"/>
    </source>
</evidence>
<dbReference type="PANTHER" id="PTHR13395:SF6">
    <property type="entry name" value="SISTER CHROMATID COHESION PROTEIN DCC1"/>
    <property type="match status" value="1"/>
</dbReference>
<organism evidence="3 4">
    <name type="scientific">Filobasidium floriforme</name>
    <dbReference type="NCBI Taxonomy" id="5210"/>
    <lineage>
        <taxon>Eukaryota</taxon>
        <taxon>Fungi</taxon>
        <taxon>Dikarya</taxon>
        <taxon>Basidiomycota</taxon>
        <taxon>Agaricomycotina</taxon>
        <taxon>Tremellomycetes</taxon>
        <taxon>Filobasidiales</taxon>
        <taxon>Filobasidiaceae</taxon>
        <taxon>Filobasidium</taxon>
    </lineage>
</organism>
<dbReference type="AlphaFoldDB" id="A0A8K0NUM8"/>
<keyword evidence="2" id="KW-0235">DNA replication</keyword>
<evidence type="ECO:0000313" key="4">
    <source>
        <dbReference type="Proteomes" id="UP000812966"/>
    </source>
</evidence>
<dbReference type="GO" id="GO:0006260">
    <property type="term" value="P:DNA replication"/>
    <property type="evidence" value="ECO:0007669"/>
    <property type="project" value="UniProtKB-KW"/>
</dbReference>
<dbReference type="GO" id="GO:0000775">
    <property type="term" value="C:chromosome, centromeric region"/>
    <property type="evidence" value="ECO:0007669"/>
    <property type="project" value="TreeGrafter"/>
</dbReference>
<dbReference type="GO" id="GO:0031390">
    <property type="term" value="C:Ctf18 RFC-like complex"/>
    <property type="evidence" value="ECO:0007669"/>
    <property type="project" value="InterPro"/>
</dbReference>
<accession>A0A8K0NUM8</accession>
<evidence type="ECO:0008006" key="5">
    <source>
        <dbReference type="Google" id="ProtNLM"/>
    </source>
</evidence>
<name>A0A8K0NUM8_9TREE</name>
<gene>
    <name evidence="3" type="ORF">FFLO_01676</name>
</gene>
<reference evidence="3" key="1">
    <citation type="submission" date="2020-04" db="EMBL/GenBank/DDBJ databases">
        <title>Analysis of mating type loci in Filobasidium floriforme.</title>
        <authorList>
            <person name="Nowrousian M."/>
        </authorList>
    </citation>
    <scope>NUCLEOTIDE SEQUENCE</scope>
    <source>
        <strain evidence="3">CBS 6242</strain>
    </source>
</reference>
<dbReference type="Proteomes" id="UP000812966">
    <property type="component" value="Unassembled WGS sequence"/>
</dbReference>
<dbReference type="InterPro" id="IPR019128">
    <property type="entry name" value="Dcc1"/>
</dbReference>
<evidence type="ECO:0000256" key="1">
    <source>
        <dbReference type="ARBA" id="ARBA00007017"/>
    </source>
</evidence>
<sequence>MDAKSIVVRYSPQADPVTGHVEGYKLLEISNELMKEIDQAEQAGHDLSQGKPTDDAVICTPSATYQLRTISLSNSLLVLEQPTASSSTSPDTDTSRAPELHLKDTSHEILELLPIVPRLGRIEKVLKEGAWGGMDVLANSDEISEDGKRKREVGDVRNTDGKKRYTRSQLCSVVQASDQELDEGLRENNVIEIGSHLVYLPLNHLLPLLSILLSLITLHTIDQPDQFDYTTQESQDRTFFPLTDPAPIRLTLREDHGVQEEIFDGLEGLFGRAVPVEGAEEKEIWVVDVKRVIREMGKGMLLEENKDEPNTVADFTNRWRMEVGDDFGSAVDLDMLKGYYLVETSRLTALASKDLSASLLTPFPHTSLPSDPATRFSELFLTRPKWRPDDMEPFLRTLVKAGDTKVRDKMVAKFVRIVKEKDGVWWYPRRTA</sequence>
<dbReference type="GO" id="GO:0000785">
    <property type="term" value="C:chromatin"/>
    <property type="evidence" value="ECO:0007669"/>
    <property type="project" value="TreeGrafter"/>
</dbReference>
<dbReference type="Pfam" id="PF09724">
    <property type="entry name" value="Dcc1"/>
    <property type="match status" value="1"/>
</dbReference>
<evidence type="ECO:0000313" key="3">
    <source>
        <dbReference type="EMBL" id="KAG7562847.1"/>
    </source>
</evidence>
<dbReference type="GO" id="GO:0034088">
    <property type="term" value="P:maintenance of mitotic sister chromatid cohesion"/>
    <property type="evidence" value="ECO:0007669"/>
    <property type="project" value="TreeGrafter"/>
</dbReference>
<protein>
    <recommendedName>
        <fullName evidence="5">Sister chromatid cohesion protein DCC1</fullName>
    </recommendedName>
</protein>